<reference evidence="1" key="4">
    <citation type="submission" date="2019-03" db="UniProtKB">
        <authorList>
            <consortium name="EnsemblPlants"/>
        </authorList>
    </citation>
    <scope>IDENTIFICATION</scope>
</reference>
<reference evidence="1" key="5">
    <citation type="journal article" date="2021" name="G3 (Bethesda)">
        <title>Aegilops tauschii genome assembly Aet v5.0 features greater sequence contiguity and improved annotation.</title>
        <authorList>
            <person name="Wang L."/>
            <person name="Zhu T."/>
            <person name="Rodriguez J.C."/>
            <person name="Deal K.R."/>
            <person name="Dubcovsky J."/>
            <person name="McGuire P.E."/>
            <person name="Lux T."/>
            <person name="Spannagl M."/>
            <person name="Mayer K.F.X."/>
            <person name="Baldrich P."/>
            <person name="Meyers B.C."/>
            <person name="Huo N."/>
            <person name="Gu Y.Q."/>
            <person name="Zhou H."/>
            <person name="Devos K.M."/>
            <person name="Bennetzen J.L."/>
            <person name="Unver T."/>
            <person name="Budak H."/>
            <person name="Gulick P.J."/>
            <person name="Galiba G."/>
            <person name="Kalapos B."/>
            <person name="Nelson D.R."/>
            <person name="Li P."/>
            <person name="You F.M."/>
            <person name="Luo M.C."/>
            <person name="Dvorak J."/>
        </authorList>
    </citation>
    <scope>NUCLEOTIDE SEQUENCE [LARGE SCALE GENOMIC DNA]</scope>
    <source>
        <strain evidence="1">cv. AL8/78</strain>
    </source>
</reference>
<dbReference type="PANTHER" id="PTHR33116">
    <property type="entry name" value="REVERSE TRANSCRIPTASE ZINC-BINDING DOMAIN-CONTAINING PROTEIN-RELATED-RELATED"/>
    <property type="match status" value="1"/>
</dbReference>
<reference evidence="2" key="2">
    <citation type="journal article" date="2017" name="Nat. Plants">
        <title>The Aegilops tauschii genome reveals multiple impacts of transposons.</title>
        <authorList>
            <person name="Zhao G."/>
            <person name="Zou C."/>
            <person name="Li K."/>
            <person name="Wang K."/>
            <person name="Li T."/>
            <person name="Gao L."/>
            <person name="Zhang X."/>
            <person name="Wang H."/>
            <person name="Yang Z."/>
            <person name="Liu X."/>
            <person name="Jiang W."/>
            <person name="Mao L."/>
            <person name="Kong X."/>
            <person name="Jiao Y."/>
            <person name="Jia J."/>
        </authorList>
    </citation>
    <scope>NUCLEOTIDE SEQUENCE [LARGE SCALE GENOMIC DNA]</scope>
    <source>
        <strain evidence="2">cv. AL8/78</strain>
    </source>
</reference>
<name>A0A453N3C1_AEGTS</name>
<protein>
    <recommendedName>
        <fullName evidence="3">Reverse transcriptase domain-containing protein</fullName>
    </recommendedName>
</protein>
<keyword evidence="2" id="KW-1185">Reference proteome</keyword>
<dbReference type="Gramene" id="AET6Gv20196000.1">
    <property type="protein sequence ID" value="AET6Gv20196000.1"/>
    <property type="gene ID" value="AET6Gv20196000"/>
</dbReference>
<dbReference type="AlphaFoldDB" id="A0A453N3C1"/>
<evidence type="ECO:0008006" key="3">
    <source>
        <dbReference type="Google" id="ProtNLM"/>
    </source>
</evidence>
<dbReference type="PANTHER" id="PTHR33116:SF87">
    <property type="entry name" value="OS01G0158850 PROTEIN"/>
    <property type="match status" value="1"/>
</dbReference>
<sequence length="92" mass="10276">MHILQSFGDASGLRINLAKSTATPIHCNDIDLELVLQAFGGPIAHFPIRYLGLPITTGRLRLVHLQFILDRIRARLAGWKGRMMSMAGRRVL</sequence>
<dbReference type="Proteomes" id="UP000015105">
    <property type="component" value="Chromosome 6D"/>
</dbReference>
<organism evidence="1 2">
    <name type="scientific">Aegilops tauschii subsp. strangulata</name>
    <name type="common">Goatgrass</name>
    <dbReference type="NCBI Taxonomy" id="200361"/>
    <lineage>
        <taxon>Eukaryota</taxon>
        <taxon>Viridiplantae</taxon>
        <taxon>Streptophyta</taxon>
        <taxon>Embryophyta</taxon>
        <taxon>Tracheophyta</taxon>
        <taxon>Spermatophyta</taxon>
        <taxon>Magnoliopsida</taxon>
        <taxon>Liliopsida</taxon>
        <taxon>Poales</taxon>
        <taxon>Poaceae</taxon>
        <taxon>BOP clade</taxon>
        <taxon>Pooideae</taxon>
        <taxon>Triticodae</taxon>
        <taxon>Triticeae</taxon>
        <taxon>Triticinae</taxon>
        <taxon>Aegilops</taxon>
    </lineage>
</organism>
<dbReference type="EnsemblPlants" id="AET6Gv20196000.1">
    <property type="protein sequence ID" value="AET6Gv20196000.1"/>
    <property type="gene ID" value="AET6Gv20196000"/>
</dbReference>
<proteinExistence type="predicted"/>
<evidence type="ECO:0000313" key="1">
    <source>
        <dbReference type="EnsemblPlants" id="AET6Gv20196000.1"/>
    </source>
</evidence>
<evidence type="ECO:0000313" key="2">
    <source>
        <dbReference type="Proteomes" id="UP000015105"/>
    </source>
</evidence>
<reference evidence="2" key="1">
    <citation type="journal article" date="2014" name="Science">
        <title>Ancient hybridizations among the ancestral genomes of bread wheat.</title>
        <authorList>
            <consortium name="International Wheat Genome Sequencing Consortium,"/>
            <person name="Marcussen T."/>
            <person name="Sandve S.R."/>
            <person name="Heier L."/>
            <person name="Spannagl M."/>
            <person name="Pfeifer M."/>
            <person name="Jakobsen K.S."/>
            <person name="Wulff B.B."/>
            <person name="Steuernagel B."/>
            <person name="Mayer K.F."/>
            <person name="Olsen O.A."/>
        </authorList>
    </citation>
    <scope>NUCLEOTIDE SEQUENCE [LARGE SCALE GENOMIC DNA]</scope>
    <source>
        <strain evidence="2">cv. AL8/78</strain>
    </source>
</reference>
<dbReference type="STRING" id="200361.A0A453N3C1"/>
<reference evidence="1" key="3">
    <citation type="journal article" date="2017" name="Nature">
        <title>Genome sequence of the progenitor of the wheat D genome Aegilops tauschii.</title>
        <authorList>
            <person name="Luo M.C."/>
            <person name="Gu Y.Q."/>
            <person name="Puiu D."/>
            <person name="Wang H."/>
            <person name="Twardziok S.O."/>
            <person name="Deal K.R."/>
            <person name="Huo N."/>
            <person name="Zhu T."/>
            <person name="Wang L."/>
            <person name="Wang Y."/>
            <person name="McGuire P.E."/>
            <person name="Liu S."/>
            <person name="Long H."/>
            <person name="Ramasamy R.K."/>
            <person name="Rodriguez J.C."/>
            <person name="Van S.L."/>
            <person name="Yuan L."/>
            <person name="Wang Z."/>
            <person name="Xia Z."/>
            <person name="Xiao L."/>
            <person name="Anderson O.D."/>
            <person name="Ouyang S."/>
            <person name="Liang Y."/>
            <person name="Zimin A.V."/>
            <person name="Pertea G."/>
            <person name="Qi P."/>
            <person name="Bennetzen J.L."/>
            <person name="Dai X."/>
            <person name="Dawson M.W."/>
            <person name="Muller H.G."/>
            <person name="Kugler K."/>
            <person name="Rivarola-Duarte L."/>
            <person name="Spannagl M."/>
            <person name="Mayer K.F.X."/>
            <person name="Lu F.H."/>
            <person name="Bevan M.W."/>
            <person name="Leroy P."/>
            <person name="Li P."/>
            <person name="You F.M."/>
            <person name="Sun Q."/>
            <person name="Liu Z."/>
            <person name="Lyons E."/>
            <person name="Wicker T."/>
            <person name="Salzberg S.L."/>
            <person name="Devos K.M."/>
            <person name="Dvorak J."/>
        </authorList>
    </citation>
    <scope>NUCLEOTIDE SEQUENCE [LARGE SCALE GENOMIC DNA]</scope>
    <source>
        <strain evidence="1">cv. AL8/78</strain>
    </source>
</reference>
<accession>A0A453N3C1</accession>